<proteinExistence type="predicted"/>
<organism evidence="2">
    <name type="scientific">marine sediment metagenome</name>
    <dbReference type="NCBI Taxonomy" id="412755"/>
    <lineage>
        <taxon>unclassified sequences</taxon>
        <taxon>metagenomes</taxon>
        <taxon>ecological metagenomes</taxon>
    </lineage>
</organism>
<reference evidence="2" key="1">
    <citation type="journal article" date="2014" name="Front. Microbiol.">
        <title>High frequency of phylogenetically diverse reductive dehalogenase-homologous genes in deep subseafloor sedimentary metagenomes.</title>
        <authorList>
            <person name="Kawai M."/>
            <person name="Futagami T."/>
            <person name="Toyoda A."/>
            <person name="Takaki Y."/>
            <person name="Nishi S."/>
            <person name="Hori S."/>
            <person name="Arai W."/>
            <person name="Tsubouchi T."/>
            <person name="Morono Y."/>
            <person name="Uchiyama I."/>
            <person name="Ito T."/>
            <person name="Fujiyama A."/>
            <person name="Inagaki F."/>
            <person name="Takami H."/>
        </authorList>
    </citation>
    <scope>NUCLEOTIDE SEQUENCE</scope>
    <source>
        <strain evidence="2">Expedition CK06-06</strain>
    </source>
</reference>
<dbReference type="AlphaFoldDB" id="X0ZGU2"/>
<dbReference type="EMBL" id="BART01002825">
    <property type="protein sequence ID" value="GAG68524.1"/>
    <property type="molecule type" value="Genomic_DNA"/>
</dbReference>
<evidence type="ECO:0000256" key="1">
    <source>
        <dbReference type="SAM" id="MobiDB-lite"/>
    </source>
</evidence>
<protein>
    <recommendedName>
        <fullName evidence="3">PKD domain-containing protein</fullName>
    </recommendedName>
</protein>
<dbReference type="InterPro" id="IPR013783">
    <property type="entry name" value="Ig-like_fold"/>
</dbReference>
<sequence length="125" mass="13286">PVEAVCEDGVEFTLHATVTGGTSPYEYSWSSDSGGTFSDSTIEDPTWTPPTDFTGTATLTLTVTDDGCDPTNCKVEVTVYPKPVCIIASVGPICAGVSSSLYIIGTQLCSFTITDLCISCYRTFW</sequence>
<name>X0ZGU2_9ZZZZ</name>
<accession>X0ZGU2</accession>
<feature type="non-terminal residue" evidence="2">
    <location>
        <position position="1"/>
    </location>
</feature>
<comment type="caution">
    <text evidence="2">The sequence shown here is derived from an EMBL/GenBank/DDBJ whole genome shotgun (WGS) entry which is preliminary data.</text>
</comment>
<feature type="region of interest" description="Disordered" evidence="1">
    <location>
        <begin position="30"/>
        <end position="49"/>
    </location>
</feature>
<dbReference type="Gene3D" id="2.60.40.10">
    <property type="entry name" value="Immunoglobulins"/>
    <property type="match status" value="1"/>
</dbReference>
<dbReference type="SUPFAM" id="SSF49299">
    <property type="entry name" value="PKD domain"/>
    <property type="match status" value="1"/>
</dbReference>
<gene>
    <name evidence="2" type="ORF">S01H4_08291</name>
</gene>
<evidence type="ECO:0008006" key="3">
    <source>
        <dbReference type="Google" id="ProtNLM"/>
    </source>
</evidence>
<dbReference type="InterPro" id="IPR035986">
    <property type="entry name" value="PKD_dom_sf"/>
</dbReference>
<evidence type="ECO:0000313" key="2">
    <source>
        <dbReference type="EMBL" id="GAG68524.1"/>
    </source>
</evidence>